<keyword evidence="9" id="KW-1185">Reference proteome</keyword>
<sequence length="324" mass="37066">MDSDLPLAVAEKLKKREFERQAEVTKRKLELDSATPAQENADYFSTKFGEVKSLLEKRIQTCESLPQSELTSEFDAINESFRLLQKYMADSTMFLPKYDVKIAQEALNQLQVNIQEKKDILLPKKKFAFRSKKKLAEKVEKREKNGVSVKKVSHVELADCKLVDLSKQTLQMDGSEIEQKDVALARLSNCFVRLFGAPSTVHIKDLNDCTILCGPVSSSIFISDCTNCVFVIACQQLRTHTSKDCTFYLHVTSRAIIEDCTSLEFAPYNLEYPNLDKHFEKARLDPTLNNWSDVDDFNWLASDAHSPNWSILPEEKRKQSWHGN</sequence>
<protein>
    <recommendedName>
        <fullName evidence="7">C-CAP/cofactor C-like domain-containing protein</fullName>
    </recommendedName>
</protein>
<reference evidence="8" key="1">
    <citation type="submission" date="2019-08" db="EMBL/GenBank/DDBJ databases">
        <title>The improved chromosome-level genome for the pearl oyster Pinctada fucata martensii using PacBio sequencing and Hi-C.</title>
        <authorList>
            <person name="Zheng Z."/>
        </authorList>
    </citation>
    <scope>NUCLEOTIDE SEQUENCE</scope>
    <source>
        <strain evidence="8">ZZ-2019</strain>
        <tissue evidence="8">Adductor muscle</tissue>
    </source>
</reference>
<accession>A0AA89BWY0</accession>
<name>A0AA89BWY0_PINIB</name>
<evidence type="ECO:0000256" key="5">
    <source>
        <dbReference type="ARBA" id="ARBA00023186"/>
    </source>
</evidence>
<comment type="caution">
    <text evidence="8">The sequence shown here is derived from an EMBL/GenBank/DDBJ whole genome shotgun (WGS) entry which is preliminary data.</text>
</comment>
<dbReference type="GO" id="GO:0015631">
    <property type="term" value="F:tubulin binding"/>
    <property type="evidence" value="ECO:0007669"/>
    <property type="project" value="InterPro"/>
</dbReference>
<organism evidence="8 9">
    <name type="scientific">Pinctada imbricata</name>
    <name type="common">Atlantic pearl-oyster</name>
    <name type="synonym">Pinctada martensii</name>
    <dbReference type="NCBI Taxonomy" id="66713"/>
    <lineage>
        <taxon>Eukaryota</taxon>
        <taxon>Metazoa</taxon>
        <taxon>Spiralia</taxon>
        <taxon>Lophotrochozoa</taxon>
        <taxon>Mollusca</taxon>
        <taxon>Bivalvia</taxon>
        <taxon>Autobranchia</taxon>
        <taxon>Pteriomorphia</taxon>
        <taxon>Pterioida</taxon>
        <taxon>Pterioidea</taxon>
        <taxon>Pteriidae</taxon>
        <taxon>Pinctada</taxon>
    </lineage>
</organism>
<comment type="subunit">
    <text evidence="6">Supercomplex made of cofactors A to E. Cofactors A and D function by capturing and stabilizing tubulin in a quasi-native conformation. Cofactor E binds to the cofactor D-tubulin complex; interaction with cofactor C then causes the release of tubulin polypeptides that are committed to the native state.</text>
</comment>
<dbReference type="FunFam" id="2.160.20.70:FF:000007">
    <property type="entry name" value="tubulin-specific chaperone C"/>
    <property type="match status" value="1"/>
</dbReference>
<dbReference type="PANTHER" id="PTHR15139:SF0">
    <property type="entry name" value="TUBULIN-SPECIFIC CHAPERONE C"/>
    <property type="match status" value="1"/>
</dbReference>
<comment type="subcellular location">
    <subcellularLocation>
        <location evidence="1">Cytoplasm</location>
    </subcellularLocation>
</comment>
<evidence type="ECO:0000313" key="8">
    <source>
        <dbReference type="EMBL" id="KAK3090463.1"/>
    </source>
</evidence>
<evidence type="ECO:0000256" key="2">
    <source>
        <dbReference type="ARBA" id="ARBA00008848"/>
    </source>
</evidence>
<dbReference type="InterPro" id="IPR031925">
    <property type="entry name" value="TBCC_N"/>
</dbReference>
<dbReference type="GO" id="GO:0005737">
    <property type="term" value="C:cytoplasm"/>
    <property type="evidence" value="ECO:0007669"/>
    <property type="project" value="UniProtKB-SubCell"/>
</dbReference>
<comment type="similarity">
    <text evidence="2">Belongs to the TBCC family.</text>
</comment>
<feature type="domain" description="C-CAP/cofactor C-like" evidence="7">
    <location>
        <begin position="150"/>
        <end position="299"/>
    </location>
</feature>
<dbReference type="InterPro" id="IPR038397">
    <property type="entry name" value="TBCC_N_sf"/>
</dbReference>
<dbReference type="InterPro" id="IPR017901">
    <property type="entry name" value="C-CAP_CF_C-like"/>
</dbReference>
<keyword evidence="3" id="KW-0963">Cytoplasm</keyword>
<dbReference type="GO" id="GO:0007021">
    <property type="term" value="P:tubulin complex assembly"/>
    <property type="evidence" value="ECO:0007669"/>
    <property type="project" value="TreeGrafter"/>
</dbReference>
<dbReference type="SMART" id="SM00673">
    <property type="entry name" value="CARP"/>
    <property type="match status" value="2"/>
</dbReference>
<dbReference type="PROSITE" id="PS51329">
    <property type="entry name" value="C_CAP_COFACTOR_C"/>
    <property type="match status" value="1"/>
</dbReference>
<evidence type="ECO:0000256" key="6">
    <source>
        <dbReference type="ARBA" id="ARBA00026055"/>
    </source>
</evidence>
<evidence type="ECO:0000256" key="1">
    <source>
        <dbReference type="ARBA" id="ARBA00004496"/>
    </source>
</evidence>
<dbReference type="GO" id="GO:0007023">
    <property type="term" value="P:post-chaperonin tubulin folding pathway"/>
    <property type="evidence" value="ECO:0007669"/>
    <property type="project" value="InterPro"/>
</dbReference>
<dbReference type="EMBL" id="VSWD01000010">
    <property type="protein sequence ID" value="KAK3090463.1"/>
    <property type="molecule type" value="Genomic_DNA"/>
</dbReference>
<proteinExistence type="inferred from homology"/>
<keyword evidence="5" id="KW-0143">Chaperone</keyword>
<dbReference type="InterPro" id="IPR006599">
    <property type="entry name" value="CARP_motif"/>
</dbReference>
<dbReference type="Pfam" id="PF16752">
    <property type="entry name" value="TBCC_N"/>
    <property type="match status" value="1"/>
</dbReference>
<dbReference type="Gene3D" id="2.160.20.70">
    <property type="match status" value="1"/>
</dbReference>
<dbReference type="InterPro" id="IPR027684">
    <property type="entry name" value="TBCC"/>
</dbReference>
<evidence type="ECO:0000259" key="7">
    <source>
        <dbReference type="PROSITE" id="PS51329"/>
    </source>
</evidence>
<evidence type="ECO:0000256" key="3">
    <source>
        <dbReference type="ARBA" id="ARBA00022490"/>
    </source>
</evidence>
<gene>
    <name evidence="8" type="ORF">FSP39_012105</name>
</gene>
<dbReference type="InterPro" id="IPR012945">
    <property type="entry name" value="Tubulin-bd_cofactor_C_dom"/>
</dbReference>
<keyword evidence="4" id="KW-0007">Acetylation</keyword>
<evidence type="ECO:0000256" key="4">
    <source>
        <dbReference type="ARBA" id="ARBA00022990"/>
    </source>
</evidence>
<dbReference type="InterPro" id="IPR016098">
    <property type="entry name" value="CAP/MinC_C"/>
</dbReference>
<dbReference type="Proteomes" id="UP001186944">
    <property type="component" value="Unassembled WGS sequence"/>
</dbReference>
<dbReference type="AlphaFoldDB" id="A0AA89BWY0"/>
<dbReference type="Pfam" id="PF07986">
    <property type="entry name" value="TBCC"/>
    <property type="match status" value="1"/>
</dbReference>
<dbReference type="Gene3D" id="1.20.58.1250">
    <property type="entry name" value="Tubulin Binding Cofactor C, N-terminal domain"/>
    <property type="match status" value="1"/>
</dbReference>
<evidence type="ECO:0000313" key="9">
    <source>
        <dbReference type="Proteomes" id="UP001186944"/>
    </source>
</evidence>
<dbReference type="PANTHER" id="PTHR15139">
    <property type="entry name" value="TUBULIN FOLDING COFACTOR C"/>
    <property type="match status" value="1"/>
</dbReference>